<dbReference type="OrthoDB" id="10052321at2759"/>
<dbReference type="GO" id="GO:0003735">
    <property type="term" value="F:structural constituent of ribosome"/>
    <property type="evidence" value="ECO:0007669"/>
    <property type="project" value="TreeGrafter"/>
</dbReference>
<keyword evidence="3" id="KW-1185">Reference proteome</keyword>
<dbReference type="Pfam" id="PF12298">
    <property type="entry name" value="Bot1p"/>
    <property type="match status" value="1"/>
</dbReference>
<evidence type="ECO:0000313" key="2">
    <source>
        <dbReference type="EMBL" id="TVY75900.1"/>
    </source>
</evidence>
<accession>A0A8T9C521</accession>
<dbReference type="AlphaFoldDB" id="A0A8T9C521"/>
<evidence type="ECO:0000313" key="3">
    <source>
        <dbReference type="Proteomes" id="UP000469558"/>
    </source>
</evidence>
<reference evidence="2 3" key="1">
    <citation type="submission" date="2018-05" db="EMBL/GenBank/DDBJ databases">
        <title>Genome sequencing and assembly of the regulated plant pathogen Lachnellula willkommii and related sister species for the development of diagnostic species identification markers.</title>
        <authorList>
            <person name="Giroux E."/>
            <person name="Bilodeau G."/>
        </authorList>
    </citation>
    <scope>NUCLEOTIDE SEQUENCE [LARGE SCALE GENOMIC DNA]</scope>
    <source>
        <strain evidence="2 3">CBS 268.59</strain>
    </source>
</reference>
<keyword evidence="2" id="KW-0687">Ribonucleoprotein</keyword>
<keyword evidence="2" id="KW-0689">Ribosomal protein</keyword>
<dbReference type="PANTHER" id="PTHR28158:SF1">
    <property type="entry name" value="SMALL RIBOSOMAL SUBUNIT PROTEIN MS45"/>
    <property type="match status" value="1"/>
</dbReference>
<dbReference type="Proteomes" id="UP000469558">
    <property type="component" value="Unassembled WGS sequence"/>
</dbReference>
<feature type="region of interest" description="Disordered" evidence="1">
    <location>
        <begin position="90"/>
        <end position="122"/>
    </location>
</feature>
<dbReference type="PANTHER" id="PTHR28158">
    <property type="entry name" value="37S RIBOSOMAL PROTEIN S35, MITOCHONDRIAL"/>
    <property type="match status" value="1"/>
</dbReference>
<evidence type="ECO:0000256" key="1">
    <source>
        <dbReference type="SAM" id="MobiDB-lite"/>
    </source>
</evidence>
<proteinExistence type="predicted"/>
<comment type="caution">
    <text evidence="2">The sequence shown here is derived from an EMBL/GenBank/DDBJ whole genome shotgun (WGS) entry which is preliminary data.</text>
</comment>
<gene>
    <name evidence="2" type="primary">MRPS35</name>
    <name evidence="2" type="ORF">LSUE1_G005489</name>
</gene>
<name>A0A8T9C521_9HELO</name>
<sequence>MPPTLRCASVIPSSSCTKHLCRAAAQSSRPFSTTPRHDQRATRARRALFRWLGSQGENFRNPLNGSTNYMGAYNREGQLKRVVESELFKARAREDKGQEPAKPEEAGKDDKNKTLPEETTRDRIPFPLNRNFVSQPVLSEELREEIWQRIMKGGKSVREVSADLKVEMSRVGAVVRLKEVEKEWKRILTFDVKGKPLARPYAQAVMSMLPKTPYDSESVVAHESINDLPVHASTGQQIFHPTSESRHFTRADAAKVFSKNLLPADDRIPHPELVIQHRERVVEELTIEQRQERALMRAEAADKITAAKAAKAAKKEAAIQKIDTGRWEFRFTPINSDDIGKDGRGHKGVGWRYGVPLYDRSRGQVKIPTSVE</sequence>
<dbReference type="InterPro" id="IPR021036">
    <property type="entry name" value="Ribosomal_mS45"/>
</dbReference>
<protein>
    <submittedName>
        <fullName evidence="2">37S ribosomal protein S35</fullName>
    </submittedName>
</protein>
<organism evidence="2 3">
    <name type="scientific">Lachnellula suecica</name>
    <dbReference type="NCBI Taxonomy" id="602035"/>
    <lineage>
        <taxon>Eukaryota</taxon>
        <taxon>Fungi</taxon>
        <taxon>Dikarya</taxon>
        <taxon>Ascomycota</taxon>
        <taxon>Pezizomycotina</taxon>
        <taxon>Leotiomycetes</taxon>
        <taxon>Helotiales</taxon>
        <taxon>Lachnaceae</taxon>
        <taxon>Lachnellula</taxon>
    </lineage>
</organism>
<dbReference type="EMBL" id="QGMK01000918">
    <property type="protein sequence ID" value="TVY75900.1"/>
    <property type="molecule type" value="Genomic_DNA"/>
</dbReference>
<dbReference type="GO" id="GO:0005763">
    <property type="term" value="C:mitochondrial small ribosomal subunit"/>
    <property type="evidence" value="ECO:0007669"/>
    <property type="project" value="TreeGrafter"/>
</dbReference>
<dbReference type="GO" id="GO:0032543">
    <property type="term" value="P:mitochondrial translation"/>
    <property type="evidence" value="ECO:0007669"/>
    <property type="project" value="TreeGrafter"/>
</dbReference>